<evidence type="ECO:0000256" key="3">
    <source>
        <dbReference type="ARBA" id="ARBA00023237"/>
    </source>
</evidence>
<dbReference type="InterPro" id="IPR050330">
    <property type="entry name" value="Bact_OuterMem_StrucFunc"/>
</dbReference>
<keyword evidence="7" id="KW-1185">Reference proteome</keyword>
<evidence type="ECO:0000259" key="5">
    <source>
        <dbReference type="PROSITE" id="PS51123"/>
    </source>
</evidence>
<name>A0A919RJ44_9ACTN</name>
<keyword evidence="3" id="KW-0998">Cell outer membrane</keyword>
<dbReference type="SUPFAM" id="SSF103088">
    <property type="entry name" value="OmpA-like"/>
    <property type="match status" value="1"/>
</dbReference>
<protein>
    <recommendedName>
        <fullName evidence="5">OmpA-like domain-containing protein</fullName>
    </recommendedName>
</protein>
<dbReference type="InterPro" id="IPR006664">
    <property type="entry name" value="OMP_bac"/>
</dbReference>
<dbReference type="Pfam" id="PF00691">
    <property type="entry name" value="OmpA"/>
    <property type="match status" value="1"/>
</dbReference>
<evidence type="ECO:0000256" key="2">
    <source>
        <dbReference type="ARBA" id="ARBA00023136"/>
    </source>
</evidence>
<comment type="subcellular location">
    <subcellularLocation>
        <location evidence="1">Cell outer membrane</location>
    </subcellularLocation>
</comment>
<proteinExistence type="predicted"/>
<sequence>MRNEESGEVRDWYLAIFGGRGTAQEDGSVKFGSEASALISSLPTPAVVRVGAFDGGRRVEWQAAPVHLPRMSGGARNRKDFAGNVGACLKHLVDKAATSPAVAEGTNVMAAFQTGRAETKAARRTLVVATDGLSTTGCADLRATAMRDLAHVERIVKACAAQRALPDLRGWTVLLPWVGSVGGGRPEPQEPHLVWLRELWRRLCSKAAGAAEHCVVDSEEPPRFQGEAARAAEGAEDPEITFANVERRPNAIFVEKLSSDVLFATDSDRVSAEGVTLLKRFADEVMPKAPEWLEVIGHTDDQGDASYNEDLSARRAEAVRRVLTEAGLSGVRVRGMGEIQLECAGRTAEDRKCNRRVEIRYKVRG</sequence>
<gene>
    <name evidence="6" type="ORF">Ssi02_48140</name>
</gene>
<evidence type="ECO:0000313" key="6">
    <source>
        <dbReference type="EMBL" id="GII94583.1"/>
    </source>
</evidence>
<dbReference type="Gene3D" id="3.30.1330.60">
    <property type="entry name" value="OmpA-like domain"/>
    <property type="match status" value="1"/>
</dbReference>
<dbReference type="GO" id="GO:0009279">
    <property type="term" value="C:cell outer membrane"/>
    <property type="evidence" value="ECO:0007669"/>
    <property type="project" value="UniProtKB-SubCell"/>
</dbReference>
<evidence type="ECO:0000256" key="4">
    <source>
        <dbReference type="PROSITE-ProRule" id="PRU00473"/>
    </source>
</evidence>
<organism evidence="6 7">
    <name type="scientific">Sinosporangium siamense</name>
    <dbReference type="NCBI Taxonomy" id="1367973"/>
    <lineage>
        <taxon>Bacteria</taxon>
        <taxon>Bacillati</taxon>
        <taxon>Actinomycetota</taxon>
        <taxon>Actinomycetes</taxon>
        <taxon>Streptosporangiales</taxon>
        <taxon>Streptosporangiaceae</taxon>
        <taxon>Sinosporangium</taxon>
    </lineage>
</organism>
<accession>A0A919RJ44</accession>
<dbReference type="PRINTS" id="PR01021">
    <property type="entry name" value="OMPADOMAIN"/>
</dbReference>
<reference evidence="6" key="1">
    <citation type="submission" date="2021-01" db="EMBL/GenBank/DDBJ databases">
        <title>Whole genome shotgun sequence of Sinosporangium siamense NBRC 109515.</title>
        <authorList>
            <person name="Komaki H."/>
            <person name="Tamura T."/>
        </authorList>
    </citation>
    <scope>NUCLEOTIDE SEQUENCE</scope>
    <source>
        <strain evidence="6">NBRC 109515</strain>
    </source>
</reference>
<evidence type="ECO:0000313" key="7">
    <source>
        <dbReference type="Proteomes" id="UP000606172"/>
    </source>
</evidence>
<dbReference type="InterPro" id="IPR006665">
    <property type="entry name" value="OmpA-like"/>
</dbReference>
<dbReference type="Proteomes" id="UP000606172">
    <property type="component" value="Unassembled WGS sequence"/>
</dbReference>
<dbReference type="EMBL" id="BOOW01000030">
    <property type="protein sequence ID" value="GII94583.1"/>
    <property type="molecule type" value="Genomic_DNA"/>
</dbReference>
<keyword evidence="2 4" id="KW-0472">Membrane</keyword>
<comment type="caution">
    <text evidence="6">The sequence shown here is derived from an EMBL/GenBank/DDBJ whole genome shotgun (WGS) entry which is preliminary data.</text>
</comment>
<feature type="domain" description="OmpA-like" evidence="5">
    <location>
        <begin position="250"/>
        <end position="365"/>
    </location>
</feature>
<dbReference type="PANTHER" id="PTHR30329">
    <property type="entry name" value="STATOR ELEMENT OF FLAGELLAR MOTOR COMPLEX"/>
    <property type="match status" value="1"/>
</dbReference>
<evidence type="ECO:0000256" key="1">
    <source>
        <dbReference type="ARBA" id="ARBA00004442"/>
    </source>
</evidence>
<dbReference type="InterPro" id="IPR036737">
    <property type="entry name" value="OmpA-like_sf"/>
</dbReference>
<dbReference type="PANTHER" id="PTHR30329:SF21">
    <property type="entry name" value="LIPOPROTEIN YIAD-RELATED"/>
    <property type="match status" value="1"/>
</dbReference>
<dbReference type="CDD" id="cd07185">
    <property type="entry name" value="OmpA_C-like"/>
    <property type="match status" value="1"/>
</dbReference>
<dbReference type="PROSITE" id="PS51123">
    <property type="entry name" value="OMPA_2"/>
    <property type="match status" value="1"/>
</dbReference>
<dbReference type="AlphaFoldDB" id="A0A919RJ44"/>